<dbReference type="Proteomes" id="UP001222770">
    <property type="component" value="Unassembled WGS sequence"/>
</dbReference>
<dbReference type="InterPro" id="IPR042099">
    <property type="entry name" value="ANL_N_sf"/>
</dbReference>
<dbReference type="Pfam" id="PF13193">
    <property type="entry name" value="AMP-binding_C"/>
    <property type="match status" value="1"/>
</dbReference>
<evidence type="ECO:0000313" key="3">
    <source>
        <dbReference type="EMBL" id="MDF8335389.1"/>
    </source>
</evidence>
<dbReference type="RefSeq" id="WP_277280352.1">
    <property type="nucleotide sequence ID" value="NZ_JAROCY010000026.1"/>
</dbReference>
<evidence type="ECO:0000313" key="4">
    <source>
        <dbReference type="Proteomes" id="UP001222770"/>
    </source>
</evidence>
<protein>
    <submittedName>
        <fullName evidence="3">AMP-binding protein</fullName>
    </submittedName>
</protein>
<dbReference type="Pfam" id="PF00501">
    <property type="entry name" value="AMP-binding"/>
    <property type="match status" value="1"/>
</dbReference>
<reference evidence="3 4" key="1">
    <citation type="submission" date="2023-03" db="EMBL/GenBank/DDBJ databases">
        <title>Novosphingobium cyanobacteriorum sp. nov., isolated from a eutrophic reservoir during the Microcystis bloom period.</title>
        <authorList>
            <person name="Kang M."/>
            <person name="Le V."/>
            <person name="Ko S.-R."/>
            <person name="Lee S.-A."/>
            <person name="Ahn C.-Y."/>
        </authorList>
    </citation>
    <scope>NUCLEOTIDE SEQUENCE [LARGE SCALE GENOMIC DNA]</scope>
    <source>
        <strain evidence="3 4">HBC54</strain>
    </source>
</reference>
<organism evidence="3 4">
    <name type="scientific">Novosphingobium cyanobacteriorum</name>
    <dbReference type="NCBI Taxonomy" id="3024215"/>
    <lineage>
        <taxon>Bacteria</taxon>
        <taxon>Pseudomonadati</taxon>
        <taxon>Pseudomonadota</taxon>
        <taxon>Alphaproteobacteria</taxon>
        <taxon>Sphingomonadales</taxon>
        <taxon>Sphingomonadaceae</taxon>
        <taxon>Novosphingobium</taxon>
    </lineage>
</organism>
<proteinExistence type="predicted"/>
<sequence length="509" mass="55006">MATAHPMTPVDDLIDELGRPKAGAPLGALLSAHAVIKGDATALVLGDASLSFATLDRMSNRLARMLEARGVKAGARVIISMPNRPEFIAAMYAAWKLGAVPCPVSYRLVAGEFAGMVALIEPACIVADAATQPGYADRLDVDAADWAAFDESPLPPAVSMPGKIMASGGSTGQPKLIIDPVPSVWGPDKASVFRPAGIVTLNAGPLYHTMPYNYCILPLAEGSKTVCMTHFEPREWLRLVDRHRPHSVNLVPTMMSRIAKLPVEVTALADLSSIEVLFHAAAPCPPDVKRWWIDRLGGERVLEVYGGTERIGATLIYGHEWLERPGSVGRAVSGDEIIILNEDGQQLGPGQVGEIHFRRRALGPGTRYAYIGSETRIRGDLDSFGDMGWVDEDGYLYIADRRSDMVIVGGMNVYPAEIEAAIELHPLVQCCAVIGLPDEDMGSRLHAIVELPAGHEVPVDGLAYLAAELERLAAYKRPRSIEFTHEPVRDDAGKVRRTQLRDLRLGPSA</sequence>
<dbReference type="InterPro" id="IPR045851">
    <property type="entry name" value="AMP-bd_C_sf"/>
</dbReference>
<keyword evidence="4" id="KW-1185">Reference proteome</keyword>
<dbReference type="InterPro" id="IPR025110">
    <property type="entry name" value="AMP-bd_C"/>
</dbReference>
<gene>
    <name evidence="3" type="ORF">POM99_19455</name>
</gene>
<feature type="domain" description="AMP-dependent synthetase/ligase" evidence="1">
    <location>
        <begin position="34"/>
        <end position="364"/>
    </location>
</feature>
<comment type="caution">
    <text evidence="3">The sequence shown here is derived from an EMBL/GenBank/DDBJ whole genome shotgun (WGS) entry which is preliminary data.</text>
</comment>
<dbReference type="SUPFAM" id="SSF56801">
    <property type="entry name" value="Acetyl-CoA synthetase-like"/>
    <property type="match status" value="1"/>
</dbReference>
<name>A0ABT6CPH2_9SPHN</name>
<evidence type="ECO:0000259" key="1">
    <source>
        <dbReference type="Pfam" id="PF00501"/>
    </source>
</evidence>
<evidence type="ECO:0000259" key="2">
    <source>
        <dbReference type="Pfam" id="PF13193"/>
    </source>
</evidence>
<accession>A0ABT6CPH2</accession>
<feature type="domain" description="AMP-binding enzyme C-terminal" evidence="2">
    <location>
        <begin position="417"/>
        <end position="486"/>
    </location>
</feature>
<dbReference type="InterPro" id="IPR000873">
    <property type="entry name" value="AMP-dep_synth/lig_dom"/>
</dbReference>
<dbReference type="Gene3D" id="3.40.50.12780">
    <property type="entry name" value="N-terminal domain of ligase-like"/>
    <property type="match status" value="1"/>
</dbReference>
<dbReference type="PANTHER" id="PTHR24096">
    <property type="entry name" value="LONG-CHAIN-FATTY-ACID--COA LIGASE"/>
    <property type="match status" value="1"/>
</dbReference>
<dbReference type="EMBL" id="JAROCY010000026">
    <property type="protein sequence ID" value="MDF8335389.1"/>
    <property type="molecule type" value="Genomic_DNA"/>
</dbReference>
<dbReference type="Gene3D" id="3.30.300.30">
    <property type="match status" value="1"/>
</dbReference>
<dbReference type="PANTHER" id="PTHR24096:SF323">
    <property type="entry name" value="BLR3536 PROTEIN"/>
    <property type="match status" value="1"/>
</dbReference>